<reference evidence="2" key="2">
    <citation type="submission" date="2025-08" db="UniProtKB">
        <authorList>
            <consortium name="RefSeq"/>
        </authorList>
    </citation>
    <scope>IDENTIFICATION</scope>
    <source>
        <tissue evidence="2">Blood</tissue>
    </source>
</reference>
<gene>
    <name evidence="2" type="primary">MISFA</name>
</gene>
<evidence type="ECO:0000313" key="1">
    <source>
        <dbReference type="Proteomes" id="UP001652583"/>
    </source>
</evidence>
<dbReference type="GeneID" id="113599255"/>
<evidence type="ECO:0000313" key="2">
    <source>
        <dbReference type="RefSeq" id="XP_053070419.1"/>
    </source>
</evidence>
<dbReference type="Proteomes" id="UP001652583">
    <property type="component" value="Chromosome C1"/>
</dbReference>
<reference evidence="1" key="1">
    <citation type="submission" date="2025-05" db="UniProtKB">
        <authorList>
            <consortium name="RefSeq"/>
        </authorList>
    </citation>
    <scope>NUCLEOTIDE SEQUENCE [LARGE SCALE GENOMIC DNA]</scope>
</reference>
<accession>A0ABM3PFG7</accession>
<organism evidence="1 2">
    <name type="scientific">Acinonyx jubatus</name>
    <name type="common">Cheetah</name>
    <dbReference type="NCBI Taxonomy" id="32536"/>
    <lineage>
        <taxon>Eukaryota</taxon>
        <taxon>Metazoa</taxon>
        <taxon>Chordata</taxon>
        <taxon>Craniata</taxon>
        <taxon>Vertebrata</taxon>
        <taxon>Euteleostomi</taxon>
        <taxon>Mammalia</taxon>
        <taxon>Eutheria</taxon>
        <taxon>Laurasiatheria</taxon>
        <taxon>Carnivora</taxon>
        <taxon>Feliformia</taxon>
        <taxon>Felidae</taxon>
        <taxon>Felinae</taxon>
        <taxon>Acinonyx</taxon>
    </lineage>
</organism>
<name>A0ABM3PFG7_ACIJB</name>
<dbReference type="RefSeq" id="XP_053070419.1">
    <property type="nucleotide sequence ID" value="XM_053214444.1"/>
</dbReference>
<keyword evidence="1" id="KW-1185">Reference proteome</keyword>
<proteinExistence type="predicted"/>
<sequence>MIVLGWMLFVSLACYMGTFPEFMPPALKWKEKWPIQ</sequence>
<protein>
    <submittedName>
        <fullName evidence="2">Mitochondrial sheath formation-associated protein</fullName>
    </submittedName>
</protein>